<accession>A0ABV5JUJ8</accession>
<keyword evidence="1" id="KW-1133">Transmembrane helix</keyword>
<gene>
    <name evidence="2" type="ORF">ACFFVD_11280</name>
</gene>
<organism evidence="2 3">
    <name type="scientific">Dietzia aerolata</name>
    <dbReference type="NCBI Taxonomy" id="595984"/>
    <lineage>
        <taxon>Bacteria</taxon>
        <taxon>Bacillati</taxon>
        <taxon>Actinomycetota</taxon>
        <taxon>Actinomycetes</taxon>
        <taxon>Mycobacteriales</taxon>
        <taxon>Dietziaceae</taxon>
        <taxon>Dietzia</taxon>
    </lineage>
</organism>
<feature type="transmembrane region" description="Helical" evidence="1">
    <location>
        <begin position="107"/>
        <end position="130"/>
    </location>
</feature>
<sequence length="153" mass="16747">MKILVGGSWITVICALLTALWSVPQFLIEGTVTLSTHPLFPVLFLFPAQIGVPVSLLIALNSVLMASRRRLISFPRILMAGGQILTVILLFACALFLLMPTAFGREFIMMALAFQIGQVVVALGLGLHVLQRRRQRDPNAVVRGGDRDDAPRL</sequence>
<evidence type="ECO:0000313" key="2">
    <source>
        <dbReference type="EMBL" id="MFB9260384.1"/>
    </source>
</evidence>
<dbReference type="EMBL" id="JBHMDY010000006">
    <property type="protein sequence ID" value="MFB9260384.1"/>
    <property type="molecule type" value="Genomic_DNA"/>
</dbReference>
<name>A0ABV5JUJ8_9ACTN</name>
<protein>
    <submittedName>
        <fullName evidence="2">Uncharacterized protein</fullName>
    </submittedName>
</protein>
<proteinExistence type="predicted"/>
<feature type="transmembrane region" description="Helical" evidence="1">
    <location>
        <begin position="38"/>
        <end position="65"/>
    </location>
</feature>
<dbReference type="RefSeq" id="WP_182632023.1">
    <property type="nucleotide sequence ID" value="NZ_JAALDM010000112.1"/>
</dbReference>
<comment type="caution">
    <text evidence="2">The sequence shown here is derived from an EMBL/GenBank/DDBJ whole genome shotgun (WGS) entry which is preliminary data.</text>
</comment>
<evidence type="ECO:0000313" key="3">
    <source>
        <dbReference type="Proteomes" id="UP001589700"/>
    </source>
</evidence>
<dbReference type="Proteomes" id="UP001589700">
    <property type="component" value="Unassembled WGS sequence"/>
</dbReference>
<feature type="transmembrane region" description="Helical" evidence="1">
    <location>
        <begin position="77"/>
        <end position="101"/>
    </location>
</feature>
<keyword evidence="1" id="KW-0812">Transmembrane</keyword>
<keyword evidence="3" id="KW-1185">Reference proteome</keyword>
<evidence type="ECO:0000256" key="1">
    <source>
        <dbReference type="SAM" id="Phobius"/>
    </source>
</evidence>
<reference evidence="2 3" key="1">
    <citation type="submission" date="2024-09" db="EMBL/GenBank/DDBJ databases">
        <authorList>
            <person name="Sun Q."/>
            <person name="Mori K."/>
        </authorList>
    </citation>
    <scope>NUCLEOTIDE SEQUENCE [LARGE SCALE GENOMIC DNA]</scope>
    <source>
        <strain evidence="2 3">CCM 7659</strain>
    </source>
</reference>
<keyword evidence="1" id="KW-0472">Membrane</keyword>